<feature type="region of interest" description="Disordered" evidence="1">
    <location>
        <begin position="252"/>
        <end position="333"/>
    </location>
</feature>
<sequence>MFWGRQPNPILRFLERPGQVDRVLGDLAVVVVHQSLAEVESLQLDCFQRQLVALGANPVEDEQGLLDCARVAAPGGAREHGHDAGDPAQLLPPLPAPGEEAEHLDGARGAGGGEVGERGRRALAHRAAPVLRQLAELVERRGGLAALPRPAAAEEPRQRRDGRGVRPDGALVHVHGGEAGQRRGRGRRRRAAAGHRGGERVHGAVRHEAHARVVTVQAEVQQRPGRRLVPGLRVPQQHRRAAGLQHLLPPCGAGLGQPQQRRHGRRGPGWHRRRRRHRFLPRVRPSLRRDERRRRGRRDGGYEAAQRVVGDERRGGRQREVGDGAGEVPPVEPALDAAALEGVAGGKDDRVRHDLQRDGAAEIVRPRLHS</sequence>
<feature type="region of interest" description="Disordered" evidence="1">
    <location>
        <begin position="75"/>
        <end position="116"/>
    </location>
</feature>
<reference evidence="3" key="1">
    <citation type="journal article" date="2009" name="Science">
        <title>The B73 maize genome: complexity, diversity, and dynamics.</title>
        <authorList>
            <person name="Schnable P.S."/>
            <person name="Ware D."/>
            <person name="Fulton R.S."/>
            <person name="Stein J.C."/>
            <person name="Wei F."/>
            <person name="Pasternak S."/>
            <person name="Liang C."/>
            <person name="Zhang J."/>
            <person name="Fulton L."/>
            <person name="Graves T.A."/>
            <person name="Minx P."/>
            <person name="Reily A.D."/>
            <person name="Courtney L."/>
            <person name="Kruchowski S.S."/>
            <person name="Tomlinson C."/>
            <person name="Strong C."/>
            <person name="Delehaunty K."/>
            <person name="Fronick C."/>
            <person name="Courtney B."/>
            <person name="Rock S.M."/>
            <person name="Belter E."/>
            <person name="Du F."/>
            <person name="Kim K."/>
            <person name="Abbott R.M."/>
            <person name="Cotton M."/>
            <person name="Levy A."/>
            <person name="Marchetto P."/>
            <person name="Ochoa K."/>
            <person name="Jackson S.M."/>
            <person name="Gillam B."/>
            <person name="Chen W."/>
            <person name="Yan L."/>
            <person name="Higginbotham J."/>
            <person name="Cardenas M."/>
            <person name="Waligorski J."/>
            <person name="Applebaum E."/>
            <person name="Phelps L."/>
            <person name="Falcone J."/>
            <person name="Kanchi K."/>
            <person name="Thane T."/>
            <person name="Scimone A."/>
            <person name="Thane N."/>
            <person name="Henke J."/>
            <person name="Wang T."/>
            <person name="Ruppert J."/>
            <person name="Shah N."/>
            <person name="Rotter K."/>
            <person name="Hodges J."/>
            <person name="Ingenthron E."/>
            <person name="Cordes M."/>
            <person name="Kohlberg S."/>
            <person name="Sgro J."/>
            <person name="Delgado B."/>
            <person name="Mead K."/>
            <person name="Chinwalla A."/>
            <person name="Leonard S."/>
            <person name="Crouse K."/>
            <person name="Collura K."/>
            <person name="Kudrna D."/>
            <person name="Currie J."/>
            <person name="He R."/>
            <person name="Angelova A."/>
            <person name="Rajasekar S."/>
            <person name="Mueller T."/>
            <person name="Lomeli R."/>
            <person name="Scara G."/>
            <person name="Ko A."/>
            <person name="Delaney K."/>
            <person name="Wissotski M."/>
            <person name="Lopez G."/>
            <person name="Campos D."/>
            <person name="Braidotti M."/>
            <person name="Ashley E."/>
            <person name="Golser W."/>
            <person name="Kim H."/>
            <person name="Lee S."/>
            <person name="Lin J."/>
            <person name="Dujmic Z."/>
            <person name="Kim W."/>
            <person name="Talag J."/>
            <person name="Zuccolo A."/>
            <person name="Fan C."/>
            <person name="Sebastian A."/>
            <person name="Kramer M."/>
            <person name="Spiegel L."/>
            <person name="Nascimento L."/>
            <person name="Zutavern T."/>
            <person name="Miller B."/>
            <person name="Ambroise C."/>
            <person name="Muller S."/>
            <person name="Spooner W."/>
            <person name="Narechania A."/>
            <person name="Ren L."/>
            <person name="Wei S."/>
            <person name="Kumari S."/>
            <person name="Faga B."/>
            <person name="Levy M.J."/>
            <person name="McMahan L."/>
            <person name="Van Buren P."/>
            <person name="Vaughn M.W."/>
            <person name="Ying K."/>
            <person name="Yeh C.-T."/>
            <person name="Emrich S.J."/>
            <person name="Jia Y."/>
            <person name="Kalyanaraman A."/>
            <person name="Hsia A.-P."/>
            <person name="Barbazuk W.B."/>
            <person name="Baucom R.S."/>
            <person name="Brutnell T.P."/>
            <person name="Carpita N.C."/>
            <person name="Chaparro C."/>
            <person name="Chia J.-M."/>
            <person name="Deragon J.-M."/>
            <person name="Estill J.C."/>
            <person name="Fu Y."/>
            <person name="Jeddeloh J.A."/>
            <person name="Han Y."/>
            <person name="Lee H."/>
            <person name="Li P."/>
            <person name="Lisch D.R."/>
            <person name="Liu S."/>
            <person name="Liu Z."/>
            <person name="Nagel D.H."/>
            <person name="McCann M.C."/>
            <person name="SanMiguel P."/>
            <person name="Myers A.M."/>
            <person name="Nettleton D."/>
            <person name="Nguyen J."/>
            <person name="Penning B.W."/>
            <person name="Ponnala L."/>
            <person name="Schneider K.L."/>
            <person name="Schwartz D.C."/>
            <person name="Sharma A."/>
            <person name="Soderlund C."/>
            <person name="Springer N.M."/>
            <person name="Sun Q."/>
            <person name="Wang H."/>
            <person name="Waterman M."/>
            <person name="Westerman R."/>
            <person name="Wolfgruber T.K."/>
            <person name="Yang L."/>
            <person name="Yu Y."/>
            <person name="Zhang L."/>
            <person name="Zhou S."/>
            <person name="Zhu Q."/>
            <person name="Bennetzen J.L."/>
            <person name="Dawe R.K."/>
            <person name="Jiang J."/>
            <person name="Jiang N."/>
            <person name="Presting G.G."/>
            <person name="Wessler S.R."/>
            <person name="Aluru S."/>
            <person name="Martienssen R.A."/>
            <person name="Clifton S.W."/>
            <person name="McCombie W.R."/>
            <person name="Wing R.A."/>
            <person name="Wilson R.K."/>
        </authorList>
    </citation>
    <scope>NUCLEOTIDE SEQUENCE [LARGE SCALE GENOMIC DNA]</scope>
    <source>
        <strain evidence="3">cv. B73</strain>
    </source>
</reference>
<proteinExistence type="predicted"/>
<feature type="compositionally biased region" description="Basic residues" evidence="1">
    <location>
        <begin position="260"/>
        <end position="281"/>
    </location>
</feature>
<organism evidence="2 3">
    <name type="scientific">Zea mays</name>
    <name type="common">Maize</name>
    <dbReference type="NCBI Taxonomy" id="4577"/>
    <lineage>
        <taxon>Eukaryota</taxon>
        <taxon>Viridiplantae</taxon>
        <taxon>Streptophyta</taxon>
        <taxon>Embryophyta</taxon>
        <taxon>Tracheophyta</taxon>
        <taxon>Spermatophyta</taxon>
        <taxon>Magnoliopsida</taxon>
        <taxon>Liliopsida</taxon>
        <taxon>Poales</taxon>
        <taxon>Poaceae</taxon>
        <taxon>PACMAD clade</taxon>
        <taxon>Panicoideae</taxon>
        <taxon>Andropogonodae</taxon>
        <taxon>Andropogoneae</taxon>
        <taxon>Tripsacinae</taxon>
        <taxon>Zea</taxon>
    </lineage>
</organism>
<feature type="compositionally biased region" description="Basic residues" evidence="1">
    <location>
        <begin position="182"/>
        <end position="193"/>
    </location>
</feature>
<dbReference type="AlphaFoldDB" id="A0A804RIK6"/>
<feature type="compositionally biased region" description="Basic and acidic residues" evidence="1">
    <location>
        <begin position="309"/>
        <end position="322"/>
    </location>
</feature>
<feature type="region of interest" description="Disordered" evidence="1">
    <location>
        <begin position="148"/>
        <end position="202"/>
    </location>
</feature>
<dbReference type="Proteomes" id="UP000007305">
    <property type="component" value="Chromosome 10"/>
</dbReference>
<protein>
    <submittedName>
        <fullName evidence="2">Uncharacterized protein</fullName>
    </submittedName>
</protein>
<name>A0A804RIK6_MAIZE</name>
<keyword evidence="3" id="KW-1185">Reference proteome</keyword>
<dbReference type="EnsemblPlants" id="Zm00001eb416730_T001">
    <property type="protein sequence ID" value="Zm00001eb416730_P001"/>
    <property type="gene ID" value="Zm00001eb416730"/>
</dbReference>
<reference evidence="2" key="3">
    <citation type="submission" date="2021-05" db="UniProtKB">
        <authorList>
            <consortium name="EnsemblPlants"/>
        </authorList>
    </citation>
    <scope>IDENTIFICATION</scope>
    <source>
        <strain evidence="2">cv. B73</strain>
    </source>
</reference>
<reference evidence="2" key="2">
    <citation type="submission" date="2019-07" db="EMBL/GenBank/DDBJ databases">
        <authorList>
            <person name="Seetharam A."/>
            <person name="Woodhouse M."/>
            <person name="Cannon E."/>
        </authorList>
    </citation>
    <scope>NUCLEOTIDE SEQUENCE [LARGE SCALE GENOMIC DNA]</scope>
    <source>
        <strain evidence="2">cv. B73</strain>
    </source>
</reference>
<dbReference type="InParanoid" id="A0A804RIK6"/>
<accession>A0A804RIK6</accession>
<evidence type="ECO:0000313" key="3">
    <source>
        <dbReference type="Proteomes" id="UP000007305"/>
    </source>
</evidence>
<evidence type="ECO:0000256" key="1">
    <source>
        <dbReference type="SAM" id="MobiDB-lite"/>
    </source>
</evidence>
<feature type="compositionally biased region" description="Basic and acidic residues" evidence="1">
    <location>
        <begin position="152"/>
        <end position="166"/>
    </location>
</feature>
<dbReference type="Gramene" id="Zm00001eb416730_T001">
    <property type="protein sequence ID" value="Zm00001eb416730_P001"/>
    <property type="gene ID" value="Zm00001eb416730"/>
</dbReference>
<evidence type="ECO:0000313" key="2">
    <source>
        <dbReference type="EnsemblPlants" id="Zm00001eb416730_P001"/>
    </source>
</evidence>